<feature type="transmembrane region" description="Helical" evidence="1">
    <location>
        <begin position="34"/>
        <end position="56"/>
    </location>
</feature>
<sequence>MTRLPLLFGLFLSAAVTGVVFLLSLLARVTLVTLLYRALVVFFVFGLLGVGIGSILEVLLMPITKAQEEERLEAERTLEHPHVVEELGDLLQKPVGAPSSTPAGAGARGLRPVVLPRVTVEGGKVVDRGDSAVVS</sequence>
<comment type="caution">
    <text evidence="2">The sequence shown here is derived from an EMBL/GenBank/DDBJ whole genome shotgun (WGS) entry which is preliminary data.</text>
</comment>
<dbReference type="AlphaFoldDB" id="A0A367ZII0"/>
<keyword evidence="1" id="KW-0812">Transmembrane</keyword>
<organism evidence="2 3">
    <name type="scientific">Candidatus Ozemobacter sibiricus</name>
    <dbReference type="NCBI Taxonomy" id="2268124"/>
    <lineage>
        <taxon>Bacteria</taxon>
        <taxon>Candidatus Ozemobacteria</taxon>
        <taxon>Candidatus Ozemobacterales</taxon>
        <taxon>Candidatus Ozemobacteraceae</taxon>
        <taxon>Candidatus Ozemobacter</taxon>
    </lineage>
</organism>
<reference evidence="2 3" key="1">
    <citation type="submission" date="2018-05" db="EMBL/GenBank/DDBJ databases">
        <title>A metagenomic window into the 2 km-deep terrestrial subsurface aquifer revealed taxonomically and functionally diverse microbial community comprising novel uncultured bacterial lineages.</title>
        <authorList>
            <person name="Kadnikov V.V."/>
            <person name="Mardanov A.V."/>
            <person name="Beletsky A.V."/>
            <person name="Banks D."/>
            <person name="Pimenov N.V."/>
            <person name="Frank Y.A."/>
            <person name="Karnachuk O.V."/>
            <person name="Ravin N.V."/>
        </authorList>
    </citation>
    <scope>NUCLEOTIDE SEQUENCE [LARGE SCALE GENOMIC DNA]</scope>
    <source>
        <strain evidence="2">BY5</strain>
    </source>
</reference>
<gene>
    <name evidence="2" type="ORF">OZSIB_1943</name>
</gene>
<keyword evidence="1" id="KW-1133">Transmembrane helix</keyword>
<dbReference type="EMBL" id="QOQW01000030">
    <property type="protein sequence ID" value="RCK77905.1"/>
    <property type="molecule type" value="Genomic_DNA"/>
</dbReference>
<evidence type="ECO:0000313" key="3">
    <source>
        <dbReference type="Proteomes" id="UP000252355"/>
    </source>
</evidence>
<name>A0A367ZII0_9BACT</name>
<keyword evidence="1" id="KW-0472">Membrane</keyword>
<evidence type="ECO:0000256" key="1">
    <source>
        <dbReference type="SAM" id="Phobius"/>
    </source>
</evidence>
<dbReference type="Proteomes" id="UP000252355">
    <property type="component" value="Unassembled WGS sequence"/>
</dbReference>
<feature type="transmembrane region" description="Helical" evidence="1">
    <location>
        <begin position="6"/>
        <end position="27"/>
    </location>
</feature>
<accession>A0A367ZII0</accession>
<proteinExistence type="predicted"/>
<evidence type="ECO:0000313" key="2">
    <source>
        <dbReference type="EMBL" id="RCK77905.1"/>
    </source>
</evidence>
<protein>
    <submittedName>
        <fullName evidence="2">Uncharacterized protein</fullName>
    </submittedName>
</protein>